<evidence type="ECO:0008006" key="3">
    <source>
        <dbReference type="Google" id="ProtNLM"/>
    </source>
</evidence>
<dbReference type="EMBL" id="KL584709">
    <property type="protein sequence ID" value="KEQ73584.1"/>
    <property type="molecule type" value="Genomic_DNA"/>
</dbReference>
<dbReference type="HOGENOM" id="CLU_1272058_0_0_1"/>
<dbReference type="OrthoDB" id="4899074at2759"/>
<protein>
    <recommendedName>
        <fullName evidence="3">Apple domain-containing protein</fullName>
    </recommendedName>
</protein>
<dbReference type="STRING" id="1043004.A0A074WPP8"/>
<dbReference type="AlphaFoldDB" id="A0A074WPP8"/>
<accession>A0A074WPP8</accession>
<dbReference type="GeneID" id="25413596"/>
<evidence type="ECO:0000313" key="1">
    <source>
        <dbReference type="EMBL" id="KEQ73584.1"/>
    </source>
</evidence>
<sequence>MPPRYNGQRCAGKLYPVAVSCVDYVQVRSKITLVLTTKTSTKTLPSSTVTVTSYTVSTSTSTVVPPEVSTTSSFSTTVSTTTTATFQATTTTTTTTTLTVTSTLAGYDACATNNLLGPSYNGDIIDNESAAAGGYSTDPSATTAYDCCVSCLNSDTCSGTAFLTDGNLCLQITGATCTNVQQNAGSFYYEPSGQGTGDSYIVSNSNCGYLTDGGVGG</sequence>
<keyword evidence="2" id="KW-1185">Reference proteome</keyword>
<dbReference type="RefSeq" id="XP_013427664.1">
    <property type="nucleotide sequence ID" value="XM_013572210.1"/>
</dbReference>
<proteinExistence type="predicted"/>
<name>A0A074WPP8_9PEZI</name>
<dbReference type="Proteomes" id="UP000027730">
    <property type="component" value="Unassembled WGS sequence"/>
</dbReference>
<organism evidence="1 2">
    <name type="scientific">Aureobasidium namibiae CBS 147.97</name>
    <dbReference type="NCBI Taxonomy" id="1043004"/>
    <lineage>
        <taxon>Eukaryota</taxon>
        <taxon>Fungi</taxon>
        <taxon>Dikarya</taxon>
        <taxon>Ascomycota</taxon>
        <taxon>Pezizomycotina</taxon>
        <taxon>Dothideomycetes</taxon>
        <taxon>Dothideomycetidae</taxon>
        <taxon>Dothideales</taxon>
        <taxon>Saccotheciaceae</taxon>
        <taxon>Aureobasidium</taxon>
    </lineage>
</organism>
<reference evidence="1 2" key="1">
    <citation type="journal article" date="2014" name="BMC Genomics">
        <title>Genome sequencing of four Aureobasidium pullulans varieties: biotechnological potential, stress tolerance, and description of new species.</title>
        <authorList>
            <person name="Gostin Ar C."/>
            <person name="Ohm R.A."/>
            <person name="Kogej T."/>
            <person name="Sonjak S."/>
            <person name="Turk M."/>
            <person name="Zajc J."/>
            <person name="Zalar P."/>
            <person name="Grube M."/>
            <person name="Sun H."/>
            <person name="Han J."/>
            <person name="Sharma A."/>
            <person name="Chiniquy J."/>
            <person name="Ngan C.Y."/>
            <person name="Lipzen A."/>
            <person name="Barry K."/>
            <person name="Grigoriev I.V."/>
            <person name="Gunde-Cimerman N."/>
        </authorList>
    </citation>
    <scope>NUCLEOTIDE SEQUENCE [LARGE SCALE GENOMIC DNA]</scope>
    <source>
        <strain evidence="1 2">CBS 147.97</strain>
    </source>
</reference>
<gene>
    <name evidence="1" type="ORF">M436DRAFT_63864</name>
</gene>
<evidence type="ECO:0000313" key="2">
    <source>
        <dbReference type="Proteomes" id="UP000027730"/>
    </source>
</evidence>